<comment type="similarity">
    <text evidence="7">Belongs to the binding-protein-dependent transport system permease family. OppBC subfamily.</text>
</comment>
<dbReference type="PANTHER" id="PTHR43163">
    <property type="entry name" value="DIPEPTIDE TRANSPORT SYSTEM PERMEASE PROTEIN DPPB-RELATED"/>
    <property type="match status" value="1"/>
</dbReference>
<evidence type="ECO:0000256" key="7">
    <source>
        <dbReference type="ARBA" id="ARBA00024202"/>
    </source>
</evidence>
<keyword evidence="11" id="KW-1185">Reference proteome</keyword>
<keyword evidence="4 8" id="KW-0812">Transmembrane</keyword>
<evidence type="ECO:0000313" key="11">
    <source>
        <dbReference type="Proteomes" id="UP001203212"/>
    </source>
</evidence>
<organism evidence="10 11">
    <name type="scientific">Shewanella aestuarii</name>
    <dbReference type="NCBI Taxonomy" id="1028752"/>
    <lineage>
        <taxon>Bacteria</taxon>
        <taxon>Pseudomonadati</taxon>
        <taxon>Pseudomonadota</taxon>
        <taxon>Gammaproteobacteria</taxon>
        <taxon>Alteromonadales</taxon>
        <taxon>Shewanellaceae</taxon>
        <taxon>Shewanella</taxon>
    </lineage>
</organism>
<evidence type="ECO:0000313" key="10">
    <source>
        <dbReference type="EMBL" id="MCL1118122.1"/>
    </source>
</evidence>
<dbReference type="Proteomes" id="UP001203212">
    <property type="component" value="Unassembled WGS sequence"/>
</dbReference>
<dbReference type="Gene3D" id="1.10.3720.10">
    <property type="entry name" value="MetI-like"/>
    <property type="match status" value="1"/>
</dbReference>
<gene>
    <name evidence="10" type="ORF">L2689_12830</name>
</gene>
<evidence type="ECO:0000256" key="5">
    <source>
        <dbReference type="ARBA" id="ARBA00022989"/>
    </source>
</evidence>
<feature type="transmembrane region" description="Helical" evidence="8">
    <location>
        <begin position="102"/>
        <end position="123"/>
    </location>
</feature>
<dbReference type="CDD" id="cd06261">
    <property type="entry name" value="TM_PBP2"/>
    <property type="match status" value="1"/>
</dbReference>
<dbReference type="PANTHER" id="PTHR43163:SF6">
    <property type="entry name" value="DIPEPTIDE TRANSPORT SYSTEM PERMEASE PROTEIN DPPB-RELATED"/>
    <property type="match status" value="1"/>
</dbReference>
<dbReference type="EMBL" id="JAKILK010000007">
    <property type="protein sequence ID" value="MCL1118122.1"/>
    <property type="molecule type" value="Genomic_DNA"/>
</dbReference>
<feature type="transmembrane region" description="Helical" evidence="8">
    <location>
        <begin position="305"/>
        <end position="327"/>
    </location>
</feature>
<dbReference type="Pfam" id="PF00528">
    <property type="entry name" value="BPD_transp_1"/>
    <property type="match status" value="1"/>
</dbReference>
<dbReference type="InterPro" id="IPR035906">
    <property type="entry name" value="MetI-like_sf"/>
</dbReference>
<keyword evidence="5 8" id="KW-1133">Transmembrane helix</keyword>
<proteinExistence type="inferred from homology"/>
<keyword evidence="6 8" id="KW-0472">Membrane</keyword>
<accession>A0ABT0L319</accession>
<feature type="transmembrane region" description="Helical" evidence="8">
    <location>
        <begin position="135"/>
        <end position="156"/>
    </location>
</feature>
<evidence type="ECO:0000259" key="9">
    <source>
        <dbReference type="PROSITE" id="PS50928"/>
    </source>
</evidence>
<protein>
    <submittedName>
        <fullName evidence="10">ABC transporter permease</fullName>
    </submittedName>
</protein>
<comment type="subcellular location">
    <subcellularLocation>
        <location evidence="1 8">Cell membrane</location>
        <topology evidence="1 8">Multi-pass membrane protein</topology>
    </subcellularLocation>
</comment>
<dbReference type="RefSeq" id="WP_188842871.1">
    <property type="nucleotide sequence ID" value="NZ_BMOT01000010.1"/>
</dbReference>
<reference evidence="10 11" key="1">
    <citation type="submission" date="2022-01" db="EMBL/GenBank/DDBJ databases">
        <title>Whole genome-based taxonomy of the Shewanellaceae.</title>
        <authorList>
            <person name="Martin-Rodriguez A.J."/>
        </authorList>
    </citation>
    <scope>NUCLEOTIDE SEQUENCE [LARGE SCALE GENOMIC DNA]</scope>
    <source>
        <strain evidence="10 11">JCM 17801</strain>
    </source>
</reference>
<keyword evidence="3" id="KW-1003">Cell membrane</keyword>
<name>A0ABT0L319_9GAMM</name>
<feature type="domain" description="ABC transmembrane type-1" evidence="9">
    <location>
        <begin position="96"/>
        <end position="328"/>
    </location>
</feature>
<evidence type="ECO:0000256" key="1">
    <source>
        <dbReference type="ARBA" id="ARBA00004651"/>
    </source>
</evidence>
<dbReference type="SUPFAM" id="SSF161098">
    <property type="entry name" value="MetI-like"/>
    <property type="match status" value="1"/>
</dbReference>
<feature type="transmembrane region" description="Helical" evidence="8">
    <location>
        <begin position="201"/>
        <end position="223"/>
    </location>
</feature>
<evidence type="ECO:0000256" key="8">
    <source>
        <dbReference type="RuleBase" id="RU363032"/>
    </source>
</evidence>
<evidence type="ECO:0000256" key="3">
    <source>
        <dbReference type="ARBA" id="ARBA00022475"/>
    </source>
</evidence>
<keyword evidence="2 8" id="KW-0813">Transport</keyword>
<evidence type="ECO:0000256" key="2">
    <source>
        <dbReference type="ARBA" id="ARBA00022448"/>
    </source>
</evidence>
<feature type="transmembrane region" description="Helical" evidence="8">
    <location>
        <begin position="12"/>
        <end position="30"/>
    </location>
</feature>
<evidence type="ECO:0000256" key="6">
    <source>
        <dbReference type="ARBA" id="ARBA00023136"/>
    </source>
</evidence>
<evidence type="ECO:0000256" key="4">
    <source>
        <dbReference type="ARBA" id="ARBA00022692"/>
    </source>
</evidence>
<dbReference type="PROSITE" id="PS50928">
    <property type="entry name" value="ABC_TM1"/>
    <property type="match status" value="1"/>
</dbReference>
<dbReference type="InterPro" id="IPR000515">
    <property type="entry name" value="MetI-like"/>
</dbReference>
<comment type="caution">
    <text evidence="10">The sequence shown here is derived from an EMBL/GenBank/DDBJ whole genome shotgun (WGS) entry which is preliminary data.</text>
</comment>
<feature type="transmembrane region" description="Helical" evidence="8">
    <location>
        <begin position="263"/>
        <end position="285"/>
    </location>
</feature>
<sequence length="343" mass="38443">MWRYFFRRVSLFLATTLIMMAVLFYTTHLFPVDEHYALSGVQQPTAEQIEQINNDFNLESNRFSQFLAYVQQRLSGNMGVSNNSQQQVYEELKTVLPASFELSLFSGFIALIFGVPIGVIAALSKNKLVQRSILGLTLTGYSIPVFWLGLSLSLWFGVNLGWLPISGQINLLYQIEPVSGFMLIDTLLSNSTYSQQAFIDALMHLILPAITLAVLPFTLIVRITRQAMLQVMNQTYIRAAEARGLHTLKIIIRHALPNAMIPVLKSIGIMLGSFASYGIVVEVIFSWPGVGSWLVSGIYQRDYTVIQAGILSVSLLIIFLSILIEFVHTAINPMSKKELYATY</sequence>